<protein>
    <submittedName>
        <fullName evidence="1">Uncharacterized protein</fullName>
    </submittedName>
</protein>
<dbReference type="STRING" id="1123498.VR7878_00428"/>
<reference evidence="2" key="1">
    <citation type="submission" date="2017-02" db="EMBL/GenBank/DDBJ databases">
        <authorList>
            <person name="Rodrigo-Torres L."/>
            <person name="Arahal R.D."/>
            <person name="Lucena T."/>
        </authorList>
    </citation>
    <scope>NUCLEOTIDE SEQUENCE [LARGE SCALE GENOMIC DNA]</scope>
    <source>
        <strain evidence="2">CECT 7878</strain>
    </source>
</reference>
<organism evidence="1 2">
    <name type="scientific">Vibrio ruber (strain DSM 16370 / JCM 11486 / BCRC 17186 / CECT 7878 / LMG 23124 / VR1)</name>
    <dbReference type="NCBI Taxonomy" id="1123498"/>
    <lineage>
        <taxon>Bacteria</taxon>
        <taxon>Pseudomonadati</taxon>
        <taxon>Pseudomonadota</taxon>
        <taxon>Gammaproteobacteria</taxon>
        <taxon>Vibrionales</taxon>
        <taxon>Vibrionaceae</taxon>
        <taxon>Vibrio</taxon>
    </lineage>
</organism>
<dbReference type="Proteomes" id="UP000188276">
    <property type="component" value="Unassembled WGS sequence"/>
</dbReference>
<evidence type="ECO:0000313" key="1">
    <source>
        <dbReference type="EMBL" id="SJN53655.1"/>
    </source>
</evidence>
<gene>
    <name evidence="1" type="ORF">VR7878_00428</name>
</gene>
<keyword evidence="2" id="KW-1185">Reference proteome</keyword>
<proteinExistence type="predicted"/>
<name>A0A1R4LAR4_VIBR1</name>
<accession>A0A1R4LAR4</accession>
<evidence type="ECO:0000313" key="2">
    <source>
        <dbReference type="Proteomes" id="UP000188276"/>
    </source>
</evidence>
<dbReference type="EMBL" id="FULE01000008">
    <property type="protein sequence ID" value="SJN53655.1"/>
    <property type="molecule type" value="Genomic_DNA"/>
</dbReference>
<dbReference type="AlphaFoldDB" id="A0A1R4LAR4"/>
<sequence>MRGLSTIILIAVGCLIGYFTPQSFGKHHHNRTNMEIVSETIAPGVMLTGYREPEENEQQGSQGYHYLYYLHSPGEALSDPFLITDTPVFNMDKLSPHHLSIRITGHVLHYQSLSQIEWHDHLTTIAVDLTAHSEGEPQETRSSAAHSG</sequence>